<evidence type="ECO:0008006" key="4">
    <source>
        <dbReference type="Google" id="ProtNLM"/>
    </source>
</evidence>
<keyword evidence="3" id="KW-1185">Reference proteome</keyword>
<name>A0A4D6M6W4_VIGUN</name>
<protein>
    <recommendedName>
        <fullName evidence="4">Secreted protein</fullName>
    </recommendedName>
</protein>
<gene>
    <name evidence="2" type="ORF">DEO72_LG6g1249</name>
</gene>
<dbReference type="AlphaFoldDB" id="A0A4D6M6W4"/>
<dbReference type="Proteomes" id="UP000501690">
    <property type="component" value="Linkage Group LG6"/>
</dbReference>
<proteinExistence type="predicted"/>
<organism evidence="2 3">
    <name type="scientific">Vigna unguiculata</name>
    <name type="common">Cowpea</name>
    <dbReference type="NCBI Taxonomy" id="3917"/>
    <lineage>
        <taxon>Eukaryota</taxon>
        <taxon>Viridiplantae</taxon>
        <taxon>Streptophyta</taxon>
        <taxon>Embryophyta</taxon>
        <taxon>Tracheophyta</taxon>
        <taxon>Spermatophyta</taxon>
        <taxon>Magnoliopsida</taxon>
        <taxon>eudicotyledons</taxon>
        <taxon>Gunneridae</taxon>
        <taxon>Pentapetalae</taxon>
        <taxon>rosids</taxon>
        <taxon>fabids</taxon>
        <taxon>Fabales</taxon>
        <taxon>Fabaceae</taxon>
        <taxon>Papilionoideae</taxon>
        <taxon>50 kb inversion clade</taxon>
        <taxon>NPAAA clade</taxon>
        <taxon>indigoferoid/millettioid clade</taxon>
        <taxon>Phaseoleae</taxon>
        <taxon>Vigna</taxon>
    </lineage>
</organism>
<reference evidence="2 3" key="1">
    <citation type="submission" date="2019-04" db="EMBL/GenBank/DDBJ databases">
        <title>An improved genome assembly and genetic linkage map for asparagus bean, Vigna unguiculata ssp. sesquipedialis.</title>
        <authorList>
            <person name="Xia Q."/>
            <person name="Zhang R."/>
            <person name="Dong Y."/>
        </authorList>
    </citation>
    <scope>NUCLEOTIDE SEQUENCE [LARGE SCALE GENOMIC DNA]</scope>
    <source>
        <tissue evidence="2">Leaf</tissue>
    </source>
</reference>
<evidence type="ECO:0000313" key="2">
    <source>
        <dbReference type="EMBL" id="QCD96543.1"/>
    </source>
</evidence>
<feature type="signal peptide" evidence="1">
    <location>
        <begin position="1"/>
        <end position="22"/>
    </location>
</feature>
<keyword evidence="1" id="KW-0732">Signal</keyword>
<dbReference type="EMBL" id="CP039350">
    <property type="protein sequence ID" value="QCD96543.1"/>
    <property type="molecule type" value="Genomic_DNA"/>
</dbReference>
<accession>A0A4D6M6W4</accession>
<evidence type="ECO:0000256" key="1">
    <source>
        <dbReference type="SAM" id="SignalP"/>
    </source>
</evidence>
<sequence length="94" mass="10595">MHFSLALTVLAIVLPGLPLTLQVREARPSSCGVFVLYRLELWCEQWRTLIDSPRRARPAQARCVGAEFPARMVAQATRVCFERADDSPRREGLA</sequence>
<evidence type="ECO:0000313" key="3">
    <source>
        <dbReference type="Proteomes" id="UP000501690"/>
    </source>
</evidence>
<feature type="chain" id="PRO_5020040866" description="Secreted protein" evidence="1">
    <location>
        <begin position="23"/>
        <end position="94"/>
    </location>
</feature>